<sequence>MGNSYSSHERQKTKCFPTAKKLPETFPKAETNPKSCTSGGINVGSFFQMISIILFKASDVYIPHRASNSVGTSGSCVKKIKGRYWFQRITKASSYHSEGRLCQSENATLTEQFDKSALLTTRRVSTSDTKSPQSLDLTISFDLERPVFAPVPEEKTSDGSLKLSSSMALSDNQNGTPNSLASNGTFPLRHRSESSASRSQYRRSHTNKLSASPSLNSAVATETPMTCTLLHYPSANGNNKVFPFLPEGAAYLLSDEQHRSVERTLCGTKLLLHRLKRVLIENSGHLQSIADQADNRSPISAPIHDTGVPQSAPLTVFDANTLYTTSRFSFDFSQEPTNLNDALREIQRLREDNMRLMEELAKRDAFIQHSLQTTDEPSYHWKTGPARLITKSYEKPIDAATSEIIKNDPNFSKAEIDHLIKHPGQREDWQVIYCLRAMPLAQAFSKLKLLLTFSLVVGTPVSVAFHFAGQVSSDLCWFVFGASLFSLSTLSIFSYYSTKVVGVISQHKRTGLLRIGLLNFSGNRCNIIAHPEQLLPAGDISSRSAKRTVRVGLIGDALESQYPSIRSLYISSLTGHVLDVDLFEKYVGKMWRPK</sequence>
<keyword evidence="7" id="KW-0496">Mitochondrion</keyword>
<reference evidence="11 12" key="2">
    <citation type="submission" date="2018-11" db="EMBL/GenBank/DDBJ databases">
        <authorList>
            <consortium name="Pathogen Informatics"/>
        </authorList>
    </citation>
    <scope>NUCLEOTIDE SEQUENCE [LARGE SCALE GENOMIC DNA]</scope>
</reference>
<dbReference type="Proteomes" id="UP000274504">
    <property type="component" value="Unassembled WGS sequence"/>
</dbReference>
<reference evidence="13" key="1">
    <citation type="submission" date="2016-04" db="UniProtKB">
        <authorList>
            <consortium name="WormBaseParasite"/>
        </authorList>
    </citation>
    <scope>IDENTIFICATION</scope>
</reference>
<keyword evidence="4 10" id="KW-0812">Transmembrane</keyword>
<feature type="transmembrane region" description="Helical" evidence="10">
    <location>
        <begin position="449"/>
        <end position="468"/>
    </location>
</feature>
<dbReference type="AlphaFoldDB" id="A0A0R3SQM4"/>
<evidence type="ECO:0000256" key="1">
    <source>
        <dbReference type="ARBA" id="ARBA00004448"/>
    </source>
</evidence>
<dbReference type="WBParaSite" id="HDID_0000738401-mRNA-1">
    <property type="protein sequence ID" value="HDID_0000738401-mRNA-1"/>
    <property type="gene ID" value="HDID_0000738401"/>
</dbReference>
<dbReference type="STRING" id="6216.A0A0R3SQM4"/>
<keyword evidence="6 10" id="KW-1133">Transmembrane helix</keyword>
<evidence type="ECO:0000256" key="4">
    <source>
        <dbReference type="ARBA" id="ARBA00022692"/>
    </source>
</evidence>
<accession>A0A0R3SQM4</accession>
<dbReference type="EMBL" id="UYSG01010930">
    <property type="protein sequence ID" value="VDL59700.1"/>
    <property type="molecule type" value="Genomic_DNA"/>
</dbReference>
<keyword evidence="5" id="KW-0999">Mitochondrion inner membrane</keyword>
<evidence type="ECO:0000256" key="3">
    <source>
        <dbReference type="ARBA" id="ARBA00014604"/>
    </source>
</evidence>
<dbReference type="PANTHER" id="PTHR13603">
    <property type="entry name" value="TRANSMEMBRANE PROTEIN 186"/>
    <property type="match status" value="1"/>
</dbReference>
<dbReference type="OrthoDB" id="6147888at2759"/>
<feature type="transmembrane region" description="Helical" evidence="10">
    <location>
        <begin position="475"/>
        <end position="496"/>
    </location>
</feature>
<gene>
    <name evidence="11" type="ORF">HDID_LOCUS7382</name>
</gene>
<evidence type="ECO:0000256" key="2">
    <source>
        <dbReference type="ARBA" id="ARBA00007020"/>
    </source>
</evidence>
<comment type="similarity">
    <text evidence="2">Belongs to the TMEM186 family.</text>
</comment>
<feature type="compositionally biased region" description="Polar residues" evidence="9">
    <location>
        <begin position="207"/>
        <end position="217"/>
    </location>
</feature>
<keyword evidence="8 10" id="KW-0472">Membrane</keyword>
<comment type="subcellular location">
    <subcellularLocation>
        <location evidence="1">Mitochondrion inner membrane</location>
        <topology evidence="1">Multi-pass membrane protein</topology>
    </subcellularLocation>
</comment>
<evidence type="ECO:0000256" key="9">
    <source>
        <dbReference type="SAM" id="MobiDB-lite"/>
    </source>
</evidence>
<dbReference type="InterPro" id="IPR026571">
    <property type="entry name" value="Tmem186"/>
</dbReference>
<feature type="compositionally biased region" description="Polar residues" evidence="9">
    <location>
        <begin position="158"/>
        <end position="185"/>
    </location>
</feature>
<evidence type="ECO:0000256" key="6">
    <source>
        <dbReference type="ARBA" id="ARBA00022989"/>
    </source>
</evidence>
<evidence type="ECO:0000256" key="5">
    <source>
        <dbReference type="ARBA" id="ARBA00022792"/>
    </source>
</evidence>
<evidence type="ECO:0000313" key="12">
    <source>
        <dbReference type="Proteomes" id="UP000274504"/>
    </source>
</evidence>
<evidence type="ECO:0000256" key="10">
    <source>
        <dbReference type="SAM" id="Phobius"/>
    </source>
</evidence>
<evidence type="ECO:0000313" key="13">
    <source>
        <dbReference type="WBParaSite" id="HDID_0000738401-mRNA-1"/>
    </source>
</evidence>
<name>A0A0R3SQM4_HYMDI</name>
<feature type="region of interest" description="Disordered" evidence="9">
    <location>
        <begin position="151"/>
        <end position="217"/>
    </location>
</feature>
<protein>
    <recommendedName>
        <fullName evidence="3">Transmembrane protein 186</fullName>
    </recommendedName>
</protein>
<evidence type="ECO:0000256" key="8">
    <source>
        <dbReference type="ARBA" id="ARBA00023136"/>
    </source>
</evidence>
<proteinExistence type="inferred from homology"/>
<evidence type="ECO:0000256" key="7">
    <source>
        <dbReference type="ARBA" id="ARBA00023128"/>
    </source>
</evidence>
<organism evidence="13">
    <name type="scientific">Hymenolepis diminuta</name>
    <name type="common">Rat tapeworm</name>
    <dbReference type="NCBI Taxonomy" id="6216"/>
    <lineage>
        <taxon>Eukaryota</taxon>
        <taxon>Metazoa</taxon>
        <taxon>Spiralia</taxon>
        <taxon>Lophotrochozoa</taxon>
        <taxon>Platyhelminthes</taxon>
        <taxon>Cestoda</taxon>
        <taxon>Eucestoda</taxon>
        <taxon>Cyclophyllidea</taxon>
        <taxon>Hymenolepididae</taxon>
        <taxon>Hymenolepis</taxon>
    </lineage>
</organism>
<dbReference type="PANTHER" id="PTHR13603:SF1">
    <property type="entry name" value="TRANSMEMBRANE PROTEIN 186"/>
    <property type="match status" value="1"/>
</dbReference>
<evidence type="ECO:0000313" key="11">
    <source>
        <dbReference type="EMBL" id="VDL59700.1"/>
    </source>
</evidence>
<dbReference type="GO" id="GO:0005743">
    <property type="term" value="C:mitochondrial inner membrane"/>
    <property type="evidence" value="ECO:0007669"/>
    <property type="project" value="UniProtKB-SubCell"/>
</dbReference>